<proteinExistence type="predicted"/>
<dbReference type="Gene3D" id="2.40.30.170">
    <property type="match status" value="1"/>
</dbReference>
<dbReference type="Gene3D" id="2.40.50.100">
    <property type="match status" value="1"/>
</dbReference>
<dbReference type="InterPro" id="IPR058636">
    <property type="entry name" value="Beta-barrel_YknX"/>
</dbReference>
<dbReference type="AlphaFoldDB" id="A0A644VLQ0"/>
<sequence>MKKRARLLTLLLVAVLAGGGLWYWWARSTADDGTSATVATVTRGTVSETVLASGQIEAKQLVSVGARVSGQIETLAVSLGDTVKAGDLIAQIDSQDQQNDVLQAEADLANIEAQIVAMQANLRKAELTLERQTALGKSDWASKETIESATAEVQVYTANLAALQAQKARAEVTVTTAKIELDRTRITAPISGTVVAVAVEQGQTVNAIQSAPTLVKLADLDTMQVKAEISEADVVHVKSGQDVRFTILGEPETTFTAKVSSIEPAPSEIENSDTISTDEAIYYNGLLDVANPEHKLRIGMTTQVSVLLDKAENVLTVPAAAVKRDDAGTYVEVWDAKTGTATPTRVEVGLNDKVTAEIRAGLSEGQQVVTGTAVAPKAAGSTTTRMRSPMGM</sequence>
<accession>A0A644VLQ0</accession>
<dbReference type="EMBL" id="VSSQ01000354">
    <property type="protein sequence ID" value="MPL92314.1"/>
    <property type="molecule type" value="Genomic_DNA"/>
</dbReference>
<evidence type="ECO:0000256" key="2">
    <source>
        <dbReference type="ARBA" id="ARBA00022448"/>
    </source>
</evidence>
<dbReference type="InterPro" id="IPR058625">
    <property type="entry name" value="MdtA-like_BSH"/>
</dbReference>
<dbReference type="Pfam" id="PF25967">
    <property type="entry name" value="RND-MFP_C"/>
    <property type="match status" value="1"/>
</dbReference>
<comment type="caution">
    <text evidence="8">The sequence shown here is derived from an EMBL/GenBank/DDBJ whole genome shotgun (WGS) entry which is preliminary data.</text>
</comment>
<dbReference type="Pfam" id="PF25990">
    <property type="entry name" value="Beta-barrel_YknX"/>
    <property type="match status" value="1"/>
</dbReference>
<dbReference type="NCBIfam" id="TIGR01730">
    <property type="entry name" value="RND_mfp"/>
    <property type="match status" value="1"/>
</dbReference>
<evidence type="ECO:0000313" key="8">
    <source>
        <dbReference type="EMBL" id="MPL92314.1"/>
    </source>
</evidence>
<evidence type="ECO:0000259" key="5">
    <source>
        <dbReference type="Pfam" id="PF25917"/>
    </source>
</evidence>
<dbReference type="Pfam" id="PF25917">
    <property type="entry name" value="BSH_RND"/>
    <property type="match status" value="1"/>
</dbReference>
<keyword evidence="3 4" id="KW-0175">Coiled coil</keyword>
<feature type="domain" description="YknX-like beta-barrel" evidence="7">
    <location>
        <begin position="223"/>
        <end position="306"/>
    </location>
</feature>
<dbReference type="GO" id="GO:1990281">
    <property type="term" value="C:efflux pump complex"/>
    <property type="evidence" value="ECO:0007669"/>
    <property type="project" value="TreeGrafter"/>
</dbReference>
<protein>
    <submittedName>
        <fullName evidence="8">Macrolide export protein MacA</fullName>
    </submittedName>
</protein>
<dbReference type="PANTHER" id="PTHR30469:SF33">
    <property type="entry name" value="SLR1207 PROTEIN"/>
    <property type="match status" value="1"/>
</dbReference>
<evidence type="ECO:0000256" key="4">
    <source>
        <dbReference type="SAM" id="Coils"/>
    </source>
</evidence>
<feature type="domain" description="Multidrug resistance protein MdtA-like barrel-sandwich hybrid" evidence="5">
    <location>
        <begin position="62"/>
        <end position="215"/>
    </location>
</feature>
<evidence type="ECO:0000256" key="3">
    <source>
        <dbReference type="ARBA" id="ARBA00023054"/>
    </source>
</evidence>
<dbReference type="PANTHER" id="PTHR30469">
    <property type="entry name" value="MULTIDRUG RESISTANCE PROTEIN MDTA"/>
    <property type="match status" value="1"/>
</dbReference>
<dbReference type="SUPFAM" id="SSF111369">
    <property type="entry name" value="HlyD-like secretion proteins"/>
    <property type="match status" value="1"/>
</dbReference>
<dbReference type="GO" id="GO:1990195">
    <property type="term" value="C:macrolide transmembrane transporter complex"/>
    <property type="evidence" value="ECO:0007669"/>
    <property type="project" value="InterPro"/>
</dbReference>
<dbReference type="InterPro" id="IPR030190">
    <property type="entry name" value="MacA_alpha-hairpin_sf"/>
</dbReference>
<name>A0A644VLQ0_9ZZZZ</name>
<gene>
    <name evidence="8" type="primary">macA_12</name>
    <name evidence="8" type="ORF">SDC9_38412</name>
</gene>
<dbReference type="GO" id="GO:0030313">
    <property type="term" value="C:cell envelope"/>
    <property type="evidence" value="ECO:0007669"/>
    <property type="project" value="UniProtKB-SubCell"/>
</dbReference>
<evidence type="ECO:0000256" key="1">
    <source>
        <dbReference type="ARBA" id="ARBA00004196"/>
    </source>
</evidence>
<keyword evidence="2" id="KW-0813">Transport</keyword>
<dbReference type="Gene3D" id="6.10.140.1990">
    <property type="match status" value="1"/>
</dbReference>
<dbReference type="Gene3D" id="2.40.420.20">
    <property type="match status" value="1"/>
</dbReference>
<dbReference type="GO" id="GO:0019898">
    <property type="term" value="C:extrinsic component of membrane"/>
    <property type="evidence" value="ECO:0007669"/>
    <property type="project" value="InterPro"/>
</dbReference>
<dbReference type="InterPro" id="IPR058627">
    <property type="entry name" value="MdtA-like_C"/>
</dbReference>
<comment type="subcellular location">
    <subcellularLocation>
        <location evidence="1">Cell envelope</location>
    </subcellularLocation>
</comment>
<dbReference type="GO" id="GO:0015562">
    <property type="term" value="F:efflux transmembrane transporter activity"/>
    <property type="evidence" value="ECO:0007669"/>
    <property type="project" value="TreeGrafter"/>
</dbReference>
<feature type="domain" description="Multidrug resistance protein MdtA-like C-terminal permuted SH3" evidence="6">
    <location>
        <begin position="313"/>
        <end position="371"/>
    </location>
</feature>
<reference evidence="8" key="1">
    <citation type="submission" date="2019-08" db="EMBL/GenBank/DDBJ databases">
        <authorList>
            <person name="Kucharzyk K."/>
            <person name="Murdoch R.W."/>
            <person name="Higgins S."/>
            <person name="Loffler F."/>
        </authorList>
    </citation>
    <scope>NUCLEOTIDE SEQUENCE</scope>
</reference>
<dbReference type="GO" id="GO:1990961">
    <property type="term" value="P:xenobiotic detoxification by transmembrane export across the plasma membrane"/>
    <property type="evidence" value="ECO:0007669"/>
    <property type="project" value="InterPro"/>
</dbReference>
<feature type="coiled-coil region" evidence="4">
    <location>
        <begin position="92"/>
        <end position="180"/>
    </location>
</feature>
<evidence type="ECO:0000259" key="7">
    <source>
        <dbReference type="Pfam" id="PF25990"/>
    </source>
</evidence>
<evidence type="ECO:0000259" key="6">
    <source>
        <dbReference type="Pfam" id="PF25967"/>
    </source>
</evidence>
<organism evidence="8">
    <name type="scientific">bioreactor metagenome</name>
    <dbReference type="NCBI Taxonomy" id="1076179"/>
    <lineage>
        <taxon>unclassified sequences</taxon>
        <taxon>metagenomes</taxon>
        <taxon>ecological metagenomes</taxon>
    </lineage>
</organism>
<dbReference type="InterPro" id="IPR006143">
    <property type="entry name" value="RND_pump_MFP"/>
</dbReference>